<comment type="caution">
    <text evidence="7">The sequence shown here is derived from an EMBL/GenBank/DDBJ whole genome shotgun (WGS) entry which is preliminary data.</text>
</comment>
<dbReference type="PANTHER" id="PTHR43525:SF2">
    <property type="entry name" value="CYSTATHIONINE BETA-LYASE-RELATED"/>
    <property type="match status" value="1"/>
</dbReference>
<evidence type="ECO:0000256" key="1">
    <source>
        <dbReference type="ARBA" id="ARBA00001933"/>
    </source>
</evidence>
<comment type="similarity">
    <text evidence="5">Belongs to the class-II pyridoxal-phosphate-dependent aminotransferase family. MalY/PatB cystathionine beta-lyase subfamily.</text>
</comment>
<dbReference type="InterPro" id="IPR015422">
    <property type="entry name" value="PyrdxlP-dep_Trfase_small"/>
</dbReference>
<feature type="domain" description="Aminotransferase class I/classII large" evidence="6">
    <location>
        <begin position="102"/>
        <end position="384"/>
    </location>
</feature>
<dbReference type="Gene3D" id="3.90.1150.10">
    <property type="entry name" value="Aspartate Aminotransferase, domain 1"/>
    <property type="match status" value="1"/>
</dbReference>
<evidence type="ECO:0000256" key="4">
    <source>
        <dbReference type="ARBA" id="ARBA00023239"/>
    </source>
</evidence>
<keyword evidence="3" id="KW-0663">Pyridoxal phosphate</keyword>
<name>A0ABV8TTV3_9ACTN</name>
<keyword evidence="8" id="KW-1185">Reference proteome</keyword>
<evidence type="ECO:0000256" key="5">
    <source>
        <dbReference type="ARBA" id="ARBA00037974"/>
    </source>
</evidence>
<dbReference type="EC" id="4.4.1.13" evidence="2"/>
<dbReference type="InterPro" id="IPR051798">
    <property type="entry name" value="Class-II_PLP-Dep_Aminotrans"/>
</dbReference>
<dbReference type="PANTHER" id="PTHR43525">
    <property type="entry name" value="PROTEIN MALY"/>
    <property type="match status" value="1"/>
</dbReference>
<keyword evidence="4 7" id="KW-0456">Lyase</keyword>
<dbReference type="SUPFAM" id="SSF53383">
    <property type="entry name" value="PLP-dependent transferases"/>
    <property type="match status" value="1"/>
</dbReference>
<accession>A0ABV8TTV3</accession>
<dbReference type="InterPro" id="IPR015421">
    <property type="entry name" value="PyrdxlP-dep_Trfase_major"/>
</dbReference>
<dbReference type="RefSeq" id="WP_380617937.1">
    <property type="nucleotide sequence ID" value="NZ_JBHSDK010000003.1"/>
</dbReference>
<gene>
    <name evidence="7" type="ORF">ACFPET_03215</name>
</gene>
<evidence type="ECO:0000313" key="8">
    <source>
        <dbReference type="Proteomes" id="UP001595823"/>
    </source>
</evidence>
<dbReference type="InterPro" id="IPR004839">
    <property type="entry name" value="Aminotransferase_I/II_large"/>
</dbReference>
<dbReference type="Proteomes" id="UP001595823">
    <property type="component" value="Unassembled WGS sequence"/>
</dbReference>
<dbReference type="GO" id="GO:0047804">
    <property type="term" value="F:cysteine-S-conjugate beta-lyase activity"/>
    <property type="evidence" value="ECO:0007669"/>
    <property type="project" value="UniProtKB-EC"/>
</dbReference>
<evidence type="ECO:0000256" key="3">
    <source>
        <dbReference type="ARBA" id="ARBA00022898"/>
    </source>
</evidence>
<proteinExistence type="inferred from homology"/>
<dbReference type="EMBL" id="JBHSDK010000003">
    <property type="protein sequence ID" value="MFC4334201.1"/>
    <property type="molecule type" value="Genomic_DNA"/>
</dbReference>
<reference evidence="8" key="1">
    <citation type="journal article" date="2019" name="Int. J. Syst. Evol. Microbiol.">
        <title>The Global Catalogue of Microorganisms (GCM) 10K type strain sequencing project: providing services to taxonomists for standard genome sequencing and annotation.</title>
        <authorList>
            <consortium name="The Broad Institute Genomics Platform"/>
            <consortium name="The Broad Institute Genome Sequencing Center for Infectious Disease"/>
            <person name="Wu L."/>
            <person name="Ma J."/>
        </authorList>
    </citation>
    <scope>NUCLEOTIDE SEQUENCE [LARGE SCALE GENOMIC DNA]</scope>
    <source>
        <strain evidence="8">IBRC-M 10908</strain>
    </source>
</reference>
<dbReference type="Gene3D" id="3.40.640.10">
    <property type="entry name" value="Type I PLP-dependent aspartate aminotransferase-like (Major domain)"/>
    <property type="match status" value="1"/>
</dbReference>
<organism evidence="7 8">
    <name type="scientific">Salininema proteolyticum</name>
    <dbReference type="NCBI Taxonomy" id="1607685"/>
    <lineage>
        <taxon>Bacteria</taxon>
        <taxon>Bacillati</taxon>
        <taxon>Actinomycetota</taxon>
        <taxon>Actinomycetes</taxon>
        <taxon>Glycomycetales</taxon>
        <taxon>Glycomycetaceae</taxon>
        <taxon>Salininema</taxon>
    </lineage>
</organism>
<dbReference type="Pfam" id="PF00155">
    <property type="entry name" value="Aminotran_1_2"/>
    <property type="match status" value="1"/>
</dbReference>
<evidence type="ECO:0000256" key="2">
    <source>
        <dbReference type="ARBA" id="ARBA00012224"/>
    </source>
</evidence>
<sequence>MESTTPPPQDNPLRRLTIDQLRRRTSVKWRIHPADVLPAWVAEMDVTLAEPVARAVNEAIALGDTGYATGDGFAEALSGFAAERWGWTGMDTARTAIVPDVMQGVAEVLKLRTEPGGPVVVNSPVYTPFYQFTANLGRKVIEAPLGADGRIDLANLESAFARASARSRRPVYLLSNPHNPTGVVHTAAELEGAATLAGEYGVRVVADEIHAPLTYAGTPFTPYLTVPGSERGVSLMSASKAWNLAGLKAGLAVAGPEAAHELGDIPEEVTHGASHLGVLAHTAAFAEGGAWLDALLAGLDENRRLLSALLAEHLPSVTWTPSEGTYLAWLDCRGTGLGEDPAAVFLERGRVAVNSGLIYGSGGEGFVRLNFATSPEILTEVVRRMASALD</sequence>
<protein>
    <recommendedName>
        <fullName evidence="2">cysteine-S-conjugate beta-lyase</fullName>
        <ecNumber evidence="2">4.4.1.13</ecNumber>
    </recommendedName>
</protein>
<evidence type="ECO:0000313" key="7">
    <source>
        <dbReference type="EMBL" id="MFC4334201.1"/>
    </source>
</evidence>
<dbReference type="CDD" id="cd00609">
    <property type="entry name" value="AAT_like"/>
    <property type="match status" value="1"/>
</dbReference>
<dbReference type="InterPro" id="IPR015424">
    <property type="entry name" value="PyrdxlP-dep_Trfase"/>
</dbReference>
<comment type="cofactor">
    <cofactor evidence="1">
        <name>pyridoxal 5'-phosphate</name>
        <dbReference type="ChEBI" id="CHEBI:597326"/>
    </cofactor>
</comment>
<evidence type="ECO:0000259" key="6">
    <source>
        <dbReference type="Pfam" id="PF00155"/>
    </source>
</evidence>